<organism evidence="2 3">
    <name type="scientific">Pegethrix bostrychoides GSE-TBD4-15B</name>
    <dbReference type="NCBI Taxonomy" id="2839662"/>
    <lineage>
        <taxon>Bacteria</taxon>
        <taxon>Bacillati</taxon>
        <taxon>Cyanobacteriota</taxon>
        <taxon>Cyanophyceae</taxon>
        <taxon>Oculatellales</taxon>
        <taxon>Oculatellaceae</taxon>
        <taxon>Pegethrix</taxon>
    </lineage>
</organism>
<sequence length="162" mass="17238">MTRFAIGLIGLGFAIVGATFIPAGLPRTRTLSCQRLEPQMINCQETGKLAGWTMRTNTLTRLKTIQLASKTVATVDSDFTVYQVQLLGRQGTIALNHSSPEAAADLAAKLEQFVATPTASSFRVQSGLRSWLHVLVGGLAVTGGLTVAIAALKSALRKRKVS</sequence>
<comment type="caution">
    <text evidence="2">The sequence shown here is derived from an EMBL/GenBank/DDBJ whole genome shotgun (WGS) entry which is preliminary data.</text>
</comment>
<keyword evidence="1" id="KW-0812">Transmembrane</keyword>
<proteinExistence type="predicted"/>
<keyword evidence="1" id="KW-1133">Transmembrane helix</keyword>
<name>A0A951PGQ6_9CYAN</name>
<gene>
    <name evidence="2" type="ORF">KME07_24755</name>
</gene>
<dbReference type="Proteomes" id="UP000707356">
    <property type="component" value="Unassembled WGS sequence"/>
</dbReference>
<feature type="transmembrane region" description="Helical" evidence="1">
    <location>
        <begin position="131"/>
        <end position="152"/>
    </location>
</feature>
<dbReference type="AlphaFoldDB" id="A0A951PGQ6"/>
<protein>
    <submittedName>
        <fullName evidence="2">Uncharacterized protein</fullName>
    </submittedName>
</protein>
<evidence type="ECO:0000256" key="1">
    <source>
        <dbReference type="SAM" id="Phobius"/>
    </source>
</evidence>
<dbReference type="EMBL" id="JAHHHV010000091">
    <property type="protein sequence ID" value="MBW4468648.1"/>
    <property type="molecule type" value="Genomic_DNA"/>
</dbReference>
<keyword evidence="1" id="KW-0472">Membrane</keyword>
<evidence type="ECO:0000313" key="2">
    <source>
        <dbReference type="EMBL" id="MBW4468648.1"/>
    </source>
</evidence>
<reference evidence="2" key="2">
    <citation type="journal article" date="2022" name="Microbiol. Resour. Announc.">
        <title>Metagenome Sequencing to Explore Phylogenomics of Terrestrial Cyanobacteria.</title>
        <authorList>
            <person name="Ward R.D."/>
            <person name="Stajich J.E."/>
            <person name="Johansen J.R."/>
            <person name="Huntemann M."/>
            <person name="Clum A."/>
            <person name="Foster B."/>
            <person name="Foster B."/>
            <person name="Roux S."/>
            <person name="Palaniappan K."/>
            <person name="Varghese N."/>
            <person name="Mukherjee S."/>
            <person name="Reddy T.B.K."/>
            <person name="Daum C."/>
            <person name="Copeland A."/>
            <person name="Chen I.A."/>
            <person name="Ivanova N.N."/>
            <person name="Kyrpides N.C."/>
            <person name="Shapiro N."/>
            <person name="Eloe-Fadrosh E.A."/>
            <person name="Pietrasiak N."/>
        </authorList>
    </citation>
    <scope>NUCLEOTIDE SEQUENCE</scope>
    <source>
        <strain evidence="2">GSE-TBD4-15B</strain>
    </source>
</reference>
<reference evidence="2" key="1">
    <citation type="submission" date="2021-05" db="EMBL/GenBank/DDBJ databases">
        <authorList>
            <person name="Pietrasiak N."/>
            <person name="Ward R."/>
            <person name="Stajich J.E."/>
            <person name="Kurbessoian T."/>
        </authorList>
    </citation>
    <scope>NUCLEOTIDE SEQUENCE</scope>
    <source>
        <strain evidence="2">GSE-TBD4-15B</strain>
    </source>
</reference>
<evidence type="ECO:0000313" key="3">
    <source>
        <dbReference type="Proteomes" id="UP000707356"/>
    </source>
</evidence>
<accession>A0A951PGQ6</accession>